<feature type="domain" description="NADP-dependent oxidoreductase" evidence="4">
    <location>
        <begin position="2"/>
        <end position="168"/>
    </location>
</feature>
<proteinExistence type="inferred from homology"/>
<comment type="similarity">
    <text evidence="1">Belongs to the aldo/keto reductase family.</text>
</comment>
<organism evidence="5">
    <name type="scientific">Chlamydomonas euryale</name>
    <dbReference type="NCBI Taxonomy" id="1486919"/>
    <lineage>
        <taxon>Eukaryota</taxon>
        <taxon>Viridiplantae</taxon>
        <taxon>Chlorophyta</taxon>
        <taxon>core chlorophytes</taxon>
        <taxon>Chlorophyceae</taxon>
        <taxon>CS clade</taxon>
        <taxon>Chlamydomonadales</taxon>
        <taxon>Chlamydomonadaceae</taxon>
        <taxon>Chlamydomonas</taxon>
    </lineage>
</organism>
<evidence type="ECO:0000256" key="3">
    <source>
        <dbReference type="ARBA" id="ARBA00023002"/>
    </source>
</evidence>
<evidence type="ECO:0000313" key="5">
    <source>
        <dbReference type="EMBL" id="CAD8295864.1"/>
    </source>
</evidence>
<evidence type="ECO:0000259" key="4">
    <source>
        <dbReference type="Pfam" id="PF00248"/>
    </source>
</evidence>
<keyword evidence="2" id="KW-0521">NADP</keyword>
<dbReference type="Pfam" id="PF00248">
    <property type="entry name" value="Aldo_ket_red"/>
    <property type="match status" value="1"/>
</dbReference>
<sequence length="197" mass="21213">MLSELGTEYVDLVLVHWPGAAKTPPGSEANAELRLQTWRVLEDFYRRGKFRAIGVSNYEVEHLSELLSVAAVPPAVNQFECHPRRPAHALRAACAAAGVAAVAYASLGCGQLLREPTVAAAADAAGVPPAALLLRWGLEQGCAVIPKSVDPRRVRAFAEPALLSSDVWGRREAADALSRLEALDDGHKFCWDPQGIR</sequence>
<dbReference type="InterPro" id="IPR020471">
    <property type="entry name" value="AKR"/>
</dbReference>
<dbReference type="PANTHER" id="PTHR43827:SF3">
    <property type="entry name" value="NADP-DEPENDENT OXIDOREDUCTASE DOMAIN-CONTAINING PROTEIN"/>
    <property type="match status" value="1"/>
</dbReference>
<dbReference type="InterPro" id="IPR018170">
    <property type="entry name" value="Aldo/ket_reductase_CS"/>
</dbReference>
<evidence type="ECO:0000256" key="2">
    <source>
        <dbReference type="ARBA" id="ARBA00022857"/>
    </source>
</evidence>
<dbReference type="PROSITE" id="PS00062">
    <property type="entry name" value="ALDOKETO_REDUCTASE_2"/>
    <property type="match status" value="1"/>
</dbReference>
<protein>
    <recommendedName>
        <fullName evidence="4">NADP-dependent oxidoreductase domain-containing protein</fullName>
    </recommendedName>
</protein>
<dbReference type="SUPFAM" id="SSF51430">
    <property type="entry name" value="NAD(P)-linked oxidoreductase"/>
    <property type="match status" value="1"/>
</dbReference>
<name>A0A7R9YZL3_9CHLO</name>
<dbReference type="PANTHER" id="PTHR43827">
    <property type="entry name" value="2,5-DIKETO-D-GLUCONIC ACID REDUCTASE"/>
    <property type="match status" value="1"/>
</dbReference>
<dbReference type="InterPro" id="IPR036812">
    <property type="entry name" value="NAD(P)_OxRdtase_dom_sf"/>
</dbReference>
<reference evidence="5" key="1">
    <citation type="submission" date="2021-01" db="EMBL/GenBank/DDBJ databases">
        <authorList>
            <person name="Corre E."/>
            <person name="Pelletier E."/>
            <person name="Niang G."/>
            <person name="Scheremetjew M."/>
            <person name="Finn R."/>
            <person name="Kale V."/>
            <person name="Holt S."/>
            <person name="Cochrane G."/>
            <person name="Meng A."/>
            <person name="Brown T."/>
            <person name="Cohen L."/>
        </authorList>
    </citation>
    <scope>NUCLEOTIDE SEQUENCE</scope>
    <source>
        <strain evidence="5">CCMP219</strain>
    </source>
</reference>
<dbReference type="InterPro" id="IPR023210">
    <property type="entry name" value="NADP_OxRdtase_dom"/>
</dbReference>
<dbReference type="PRINTS" id="PR00069">
    <property type="entry name" value="ALDKETRDTASE"/>
</dbReference>
<dbReference type="AlphaFoldDB" id="A0A7R9YZL3"/>
<dbReference type="GO" id="GO:0016616">
    <property type="term" value="F:oxidoreductase activity, acting on the CH-OH group of donors, NAD or NADP as acceptor"/>
    <property type="evidence" value="ECO:0007669"/>
    <property type="project" value="UniProtKB-ARBA"/>
</dbReference>
<evidence type="ECO:0000256" key="1">
    <source>
        <dbReference type="ARBA" id="ARBA00007905"/>
    </source>
</evidence>
<keyword evidence="3" id="KW-0560">Oxidoreductase</keyword>
<accession>A0A7R9YZL3</accession>
<dbReference type="EMBL" id="HBEC01028664">
    <property type="protein sequence ID" value="CAD8295864.1"/>
    <property type="molecule type" value="Transcribed_RNA"/>
</dbReference>
<dbReference type="Gene3D" id="3.20.20.100">
    <property type="entry name" value="NADP-dependent oxidoreductase domain"/>
    <property type="match status" value="1"/>
</dbReference>
<gene>
    <name evidence="5" type="ORF">CEUR00632_LOCUS13216</name>
</gene>